<dbReference type="eggNOG" id="KOG0101">
    <property type="taxonomic scope" value="Eukaryota"/>
</dbReference>
<dbReference type="SUPFAM" id="SSF53067">
    <property type="entry name" value="Actin-like ATPase domain"/>
    <property type="match status" value="2"/>
</dbReference>
<keyword evidence="3" id="KW-1185">Reference proteome</keyword>
<dbReference type="InterPro" id="IPR043129">
    <property type="entry name" value="ATPase_NBD"/>
</dbReference>
<dbReference type="InParanoid" id="E9DQY6"/>
<reference evidence="2 3" key="1">
    <citation type="journal article" date="2011" name="PLoS Genet.">
        <title>Genome sequencing and comparative transcriptomics of the model entomopathogenic fungi Metarhizium anisopliae and M. acridum.</title>
        <authorList>
            <person name="Gao Q."/>
            <person name="Jin K."/>
            <person name="Ying S.H."/>
            <person name="Zhang Y."/>
            <person name="Xiao G."/>
            <person name="Shang Y."/>
            <person name="Duan Z."/>
            <person name="Hu X."/>
            <person name="Xie X.Q."/>
            <person name="Zhou G."/>
            <person name="Peng G."/>
            <person name="Luo Z."/>
            <person name="Huang W."/>
            <person name="Wang B."/>
            <person name="Fang W."/>
            <person name="Wang S."/>
            <person name="Zhong Y."/>
            <person name="Ma L.J."/>
            <person name="St Leger R.J."/>
            <person name="Zhao G.P."/>
            <person name="Pei Y."/>
            <person name="Feng M.G."/>
            <person name="Xia Y."/>
            <person name="Wang C."/>
        </authorList>
    </citation>
    <scope>NUCLEOTIDE SEQUENCE [LARGE SCALE GENOMIC DNA]</scope>
    <source>
        <strain evidence="2 3">CQMa 102</strain>
    </source>
</reference>
<dbReference type="OrthoDB" id="2963168at2759"/>
<protein>
    <submittedName>
        <fullName evidence="2">Hsp70 family chaperone, putative</fullName>
    </submittedName>
</protein>
<dbReference type="PANTHER" id="PTHR14187:SF5">
    <property type="entry name" value="HEAT SHOCK 70 KDA PROTEIN 12A"/>
    <property type="match status" value="1"/>
</dbReference>
<evidence type="ECO:0000256" key="1">
    <source>
        <dbReference type="SAM" id="MobiDB-lite"/>
    </source>
</evidence>
<sequence>MPAQSVWPVSNSSSSRTKNFNRRVSATPSVKFLVAIDFALSRLTPVLIKSMSTGTTLSYVAYMNIADPSNENIVSKWDNVQEKHVPTVLKYDNGGTSGLFKWGHGALKSLKPGERLHEWFKLGLHREVQENLAAESDFIHMFPSSTALPPVKGDDCERLVIHYLKSLNTAIHKYLTENLFLGENVPIQKEYIMTIPAMWSDSAKQTTARCAQRALNLIGDDEQKLQVIAEPQAAGIYALTNMRNTGLREGHTCIICDAGGGLHGHVKRWGERETRWLKSAVNKWFEQDVKPHFSGKDDENAYYETYGLGDNIGIPNDILEISGKDIREKIFDPVIRRIQILVRDQITVTVNEGEKVTAVLLAGGFGNNAYLRTSLESICRDRSVVVHAIHESELAIVRGALIYGRAKAFMQRRAEAMASGSINEETEYKDELDPGIIMSDVPAMRSPAHVGVVRYEKYDPNKHLGDYDLSTLKRDSSGAPRVEVMEWFVHKGDELREDEPKTYPLRWEREAKNGDGERLEIISKVFSYEGKTPPKYPDSPVHPNPATLKIVFKNGLPKHPRNNRFWYDERFVVNMVQGSAKTIFFLVHDGKKHDIQEVMFSK</sequence>
<dbReference type="Gene3D" id="3.30.420.40">
    <property type="match status" value="1"/>
</dbReference>
<proteinExistence type="predicted"/>
<gene>
    <name evidence="2" type="ORF">MAC_00155</name>
</gene>
<dbReference type="OMA" id="IHEWFKL"/>
<organism evidence="3">
    <name type="scientific">Metarhizium acridum (strain CQMa 102)</name>
    <dbReference type="NCBI Taxonomy" id="655827"/>
    <lineage>
        <taxon>Eukaryota</taxon>
        <taxon>Fungi</taxon>
        <taxon>Dikarya</taxon>
        <taxon>Ascomycota</taxon>
        <taxon>Pezizomycotina</taxon>
        <taxon>Sordariomycetes</taxon>
        <taxon>Hypocreomycetidae</taxon>
        <taxon>Hypocreales</taxon>
        <taxon>Clavicipitaceae</taxon>
        <taxon>Metarhizium</taxon>
    </lineage>
</organism>
<evidence type="ECO:0000313" key="3">
    <source>
        <dbReference type="Proteomes" id="UP000002499"/>
    </source>
</evidence>
<feature type="region of interest" description="Disordered" evidence="1">
    <location>
        <begin position="1"/>
        <end position="20"/>
    </location>
</feature>
<evidence type="ECO:0000313" key="2">
    <source>
        <dbReference type="EMBL" id="EFY93664.1"/>
    </source>
</evidence>
<dbReference type="EMBL" id="GL698470">
    <property type="protein sequence ID" value="EFY93664.1"/>
    <property type="molecule type" value="Genomic_DNA"/>
</dbReference>
<dbReference type="AlphaFoldDB" id="E9DQY6"/>
<dbReference type="CDD" id="cd10170">
    <property type="entry name" value="ASKHA_NBD_HSP70"/>
    <property type="match status" value="1"/>
</dbReference>
<accession>E9DQY6</accession>
<dbReference type="PANTHER" id="PTHR14187">
    <property type="entry name" value="ALPHA KINASE/ELONGATION FACTOR 2 KINASE"/>
    <property type="match status" value="1"/>
</dbReference>
<dbReference type="Proteomes" id="UP000002499">
    <property type="component" value="Unassembled WGS sequence"/>
</dbReference>
<name>E9DQY6_METAQ</name>
<dbReference type="STRING" id="655827.E9DQY6"/>
<dbReference type="HOGENOM" id="CLU_009958_6_1_1"/>